<dbReference type="SUPFAM" id="SSF53335">
    <property type="entry name" value="S-adenosyl-L-methionine-dependent methyltransferases"/>
    <property type="match status" value="1"/>
</dbReference>
<dbReference type="Pfam" id="PF13649">
    <property type="entry name" value="Methyltransf_25"/>
    <property type="match status" value="1"/>
</dbReference>
<dbReference type="Gene3D" id="3.40.50.150">
    <property type="entry name" value="Vaccinia Virus protein VP39"/>
    <property type="match status" value="1"/>
</dbReference>
<name>A0A8B7YN73_ACAPL</name>
<evidence type="ECO:0000259" key="1">
    <source>
        <dbReference type="Pfam" id="PF13649"/>
    </source>
</evidence>
<dbReference type="Proteomes" id="UP000694845">
    <property type="component" value="Unplaced"/>
</dbReference>
<feature type="domain" description="Methyltransferase" evidence="1">
    <location>
        <begin position="71"/>
        <end position="163"/>
    </location>
</feature>
<proteinExistence type="predicted"/>
<gene>
    <name evidence="3" type="primary">LOC110981042</name>
</gene>
<dbReference type="RefSeq" id="XP_022093900.1">
    <property type="nucleotide sequence ID" value="XM_022238208.1"/>
</dbReference>
<dbReference type="KEGG" id="aplc:110981042"/>
<reference evidence="3" key="1">
    <citation type="submission" date="2025-08" db="UniProtKB">
        <authorList>
            <consortium name="RefSeq"/>
        </authorList>
    </citation>
    <scope>IDENTIFICATION</scope>
</reference>
<dbReference type="InterPro" id="IPR029063">
    <property type="entry name" value="SAM-dependent_MTases_sf"/>
</dbReference>
<organism evidence="2 3">
    <name type="scientific">Acanthaster planci</name>
    <name type="common">Crown-of-thorns starfish</name>
    <dbReference type="NCBI Taxonomy" id="133434"/>
    <lineage>
        <taxon>Eukaryota</taxon>
        <taxon>Metazoa</taxon>
        <taxon>Echinodermata</taxon>
        <taxon>Eleutherozoa</taxon>
        <taxon>Asterozoa</taxon>
        <taxon>Asteroidea</taxon>
        <taxon>Valvatacea</taxon>
        <taxon>Valvatida</taxon>
        <taxon>Acanthasteridae</taxon>
        <taxon>Acanthaster</taxon>
    </lineage>
</organism>
<dbReference type="CDD" id="cd02440">
    <property type="entry name" value="AdoMet_MTases"/>
    <property type="match status" value="1"/>
</dbReference>
<dbReference type="AlphaFoldDB" id="A0A8B7YN73"/>
<dbReference type="InterPro" id="IPR041698">
    <property type="entry name" value="Methyltransf_25"/>
</dbReference>
<evidence type="ECO:0000313" key="2">
    <source>
        <dbReference type="Proteomes" id="UP000694845"/>
    </source>
</evidence>
<keyword evidence="2" id="KW-1185">Reference proteome</keyword>
<dbReference type="OrthoDB" id="2019266at2759"/>
<evidence type="ECO:0000313" key="3">
    <source>
        <dbReference type="RefSeq" id="XP_022093900.1"/>
    </source>
</evidence>
<dbReference type="OMA" id="ICVGTMT"/>
<sequence length="224" mass="24962">MAANCDKRSPAEILESYRAEAQIFASNESVADFYNSWARRYDQDTLGGGYKAPVEFAAIAAELIDDKSSRILDAASGTGLIGQELKRVGFTCIDALDPSQASLDQSKEHQSYSEYICDRLDGHKTKIPDNHYNAVLIAAAFGVPGHVDESSFPELIRITNPGGYIMFTVSEKVLEQIEERMEVAIGAHSQQGRWEIVGYRWIQYILNEKLDEKSKVPILRVLAK</sequence>
<accession>A0A8B7YN73</accession>
<dbReference type="GeneID" id="110981042"/>
<protein>
    <submittedName>
        <fullName evidence="3">Methyltransferase-like protein 27</fullName>
    </submittedName>
</protein>